<protein>
    <submittedName>
        <fullName evidence="2">Uncharacterized protein</fullName>
    </submittedName>
</protein>
<feature type="region of interest" description="Disordered" evidence="1">
    <location>
        <begin position="127"/>
        <end position="146"/>
    </location>
</feature>
<reference evidence="2 3" key="1">
    <citation type="journal article" date="2021" name="Elife">
        <title>Chloroplast acquisition without the gene transfer in kleptoplastic sea slugs, Plakobranchus ocellatus.</title>
        <authorList>
            <person name="Maeda T."/>
            <person name="Takahashi S."/>
            <person name="Yoshida T."/>
            <person name="Shimamura S."/>
            <person name="Takaki Y."/>
            <person name="Nagai Y."/>
            <person name="Toyoda A."/>
            <person name="Suzuki Y."/>
            <person name="Arimoto A."/>
            <person name="Ishii H."/>
            <person name="Satoh N."/>
            <person name="Nishiyama T."/>
            <person name="Hasebe M."/>
            <person name="Maruyama T."/>
            <person name="Minagawa J."/>
            <person name="Obokata J."/>
            <person name="Shigenobu S."/>
        </authorList>
    </citation>
    <scope>NUCLEOTIDE SEQUENCE [LARGE SCALE GENOMIC DNA]</scope>
</reference>
<dbReference type="AlphaFoldDB" id="A0AAV3Y7R7"/>
<dbReference type="Proteomes" id="UP000735302">
    <property type="component" value="Unassembled WGS sequence"/>
</dbReference>
<gene>
    <name evidence="2" type="ORF">PoB_000576600</name>
</gene>
<accession>A0AAV3Y7R7</accession>
<sequence>MREYAVMQEAFRPIVQCAVSFETLCAACCKSWQTGRNEWLFSNLTAELSKLVDVKNIEKVCGSSLRSPGGHLGLFVILPRVGFLYATSPQQGDLRLLGPPSGRGADGGVRTRDRRVPADLRADSQAIVPPTPPFCPGQDAGGGARTRDRRVYADLRADSLATVPPTPLSGDNRFLDSRQLLVGASNPRLESSCRYQCEFSHRCATWVSHSYRGTRF</sequence>
<organism evidence="2 3">
    <name type="scientific">Plakobranchus ocellatus</name>
    <dbReference type="NCBI Taxonomy" id="259542"/>
    <lineage>
        <taxon>Eukaryota</taxon>
        <taxon>Metazoa</taxon>
        <taxon>Spiralia</taxon>
        <taxon>Lophotrochozoa</taxon>
        <taxon>Mollusca</taxon>
        <taxon>Gastropoda</taxon>
        <taxon>Heterobranchia</taxon>
        <taxon>Euthyneura</taxon>
        <taxon>Panpulmonata</taxon>
        <taxon>Sacoglossa</taxon>
        <taxon>Placobranchoidea</taxon>
        <taxon>Plakobranchidae</taxon>
        <taxon>Plakobranchus</taxon>
    </lineage>
</organism>
<comment type="caution">
    <text evidence="2">The sequence shown here is derived from an EMBL/GenBank/DDBJ whole genome shotgun (WGS) entry which is preliminary data.</text>
</comment>
<name>A0AAV3Y7R7_9GAST</name>
<evidence type="ECO:0000313" key="2">
    <source>
        <dbReference type="EMBL" id="GFN79260.1"/>
    </source>
</evidence>
<dbReference type="EMBL" id="BLXT01000641">
    <property type="protein sequence ID" value="GFN79260.1"/>
    <property type="molecule type" value="Genomic_DNA"/>
</dbReference>
<proteinExistence type="predicted"/>
<evidence type="ECO:0000256" key="1">
    <source>
        <dbReference type="SAM" id="MobiDB-lite"/>
    </source>
</evidence>
<evidence type="ECO:0000313" key="3">
    <source>
        <dbReference type="Proteomes" id="UP000735302"/>
    </source>
</evidence>
<keyword evidence="3" id="KW-1185">Reference proteome</keyword>